<dbReference type="Gene3D" id="1.25.10.10">
    <property type="entry name" value="Leucine-rich Repeat Variant"/>
    <property type="match status" value="1"/>
</dbReference>
<dbReference type="EMBL" id="AP022870">
    <property type="protein sequence ID" value="BCB77502.1"/>
    <property type="molecule type" value="Genomic_DNA"/>
</dbReference>
<organism evidence="1 2">
    <name type="scientific">Phytohabitans flavus</name>
    <dbReference type="NCBI Taxonomy" id="1076124"/>
    <lineage>
        <taxon>Bacteria</taxon>
        <taxon>Bacillati</taxon>
        <taxon>Actinomycetota</taxon>
        <taxon>Actinomycetes</taxon>
        <taxon>Micromonosporales</taxon>
        <taxon>Micromonosporaceae</taxon>
    </lineage>
</organism>
<dbReference type="KEGG" id="pfla:Pflav_039120"/>
<evidence type="ECO:0000313" key="1">
    <source>
        <dbReference type="EMBL" id="BCB77502.1"/>
    </source>
</evidence>
<proteinExistence type="predicted"/>
<sequence>MPHVLERLDDVDWARITHAYGPATDVPDQIRDLCAADPDRREKARWQLHGNIYHQGTRYEATAYAVPFLLEVLADPDGADKGELVLLLAAIAVGYDESWLPDGLPIAERRRTAEIGGMVLAAAPHPGDDEWDEDEGDAAYVEALSDREQEAMLAHVAVSAHEAVRQGLPLLRALLGHDEPGVRAVAAYTLGWFPEDADASLPALAALASDVDDALAATARVSMGLLGVTTEFDDPRPLVRWATAIAQTRVFGIEAGQEAIDELRYWVREAGRDERVPFLDGDLVGYATLVLDRMSLS</sequence>
<name>A0A6F8XUG7_9ACTN</name>
<evidence type="ECO:0008006" key="3">
    <source>
        <dbReference type="Google" id="ProtNLM"/>
    </source>
</evidence>
<reference evidence="1 2" key="2">
    <citation type="submission" date="2020-03" db="EMBL/GenBank/DDBJ databases">
        <authorList>
            <person name="Ichikawa N."/>
            <person name="Kimura A."/>
            <person name="Kitahashi Y."/>
            <person name="Uohara A."/>
        </authorList>
    </citation>
    <scope>NUCLEOTIDE SEQUENCE [LARGE SCALE GENOMIC DNA]</scope>
    <source>
        <strain evidence="1 2">NBRC 107702</strain>
    </source>
</reference>
<dbReference type="Proteomes" id="UP000502508">
    <property type="component" value="Chromosome"/>
</dbReference>
<dbReference type="SUPFAM" id="SSF48371">
    <property type="entry name" value="ARM repeat"/>
    <property type="match status" value="1"/>
</dbReference>
<dbReference type="InterPro" id="IPR016024">
    <property type="entry name" value="ARM-type_fold"/>
</dbReference>
<evidence type="ECO:0000313" key="2">
    <source>
        <dbReference type="Proteomes" id="UP000502508"/>
    </source>
</evidence>
<keyword evidence="2" id="KW-1185">Reference proteome</keyword>
<gene>
    <name evidence="1" type="ORF">Pflav_039120</name>
</gene>
<reference evidence="1 2" key="1">
    <citation type="submission" date="2020-03" db="EMBL/GenBank/DDBJ databases">
        <title>Whole genome shotgun sequence of Phytohabitans flavus NBRC 107702.</title>
        <authorList>
            <person name="Komaki H."/>
            <person name="Tamura T."/>
        </authorList>
    </citation>
    <scope>NUCLEOTIDE SEQUENCE [LARGE SCALE GENOMIC DNA]</scope>
    <source>
        <strain evidence="1 2">NBRC 107702</strain>
    </source>
</reference>
<dbReference type="AlphaFoldDB" id="A0A6F8XUG7"/>
<accession>A0A6F8XUG7</accession>
<dbReference type="InterPro" id="IPR011989">
    <property type="entry name" value="ARM-like"/>
</dbReference>
<protein>
    <recommendedName>
        <fullName evidence="3">HEAT repeat domain-containing protein</fullName>
    </recommendedName>
</protein>
<dbReference type="Pfam" id="PF13646">
    <property type="entry name" value="HEAT_2"/>
    <property type="match status" value="1"/>
</dbReference>